<dbReference type="Pfam" id="PF06429">
    <property type="entry name" value="Flg_bbr_C"/>
    <property type="match status" value="1"/>
</dbReference>
<gene>
    <name evidence="9" type="ORF">SAMN05878443_2304</name>
</gene>
<dbReference type="GO" id="GO:0030694">
    <property type="term" value="C:bacterial-type flagellum basal body, rod"/>
    <property type="evidence" value="ECO:0007669"/>
    <property type="project" value="UniProtKB-UniRule"/>
</dbReference>
<keyword evidence="9" id="KW-0966">Cell projection</keyword>
<keyword evidence="9" id="KW-0969">Cilium</keyword>
<accession>A0A1N6I4U5</accession>
<evidence type="ECO:0000256" key="4">
    <source>
        <dbReference type="ARBA" id="ARBA00023143"/>
    </source>
</evidence>
<dbReference type="InterPro" id="IPR006299">
    <property type="entry name" value="FlgC"/>
</dbReference>
<evidence type="ECO:0000313" key="9">
    <source>
        <dbReference type="EMBL" id="SIO26979.1"/>
    </source>
</evidence>
<proteinExistence type="inferred from homology"/>
<keyword evidence="9" id="KW-0282">Flagellum</keyword>
<comment type="subunit">
    <text evidence="5 6">The basal body constitutes a major portion of the flagellar organelle and consists of four rings (L,P,S, and M) mounted on a central rod. The rod consists of about 26 subunits of FlgG in the distal portion, and FlgB, FlgC and FlgF are thought to build up the proximal portion of the rod with about 6 subunits each.</text>
</comment>
<keyword evidence="10" id="KW-1185">Reference proteome</keyword>
<dbReference type="RefSeq" id="WP_034546291.1">
    <property type="nucleotide sequence ID" value="NZ_FSRN01000001.1"/>
</dbReference>
<evidence type="ECO:0000256" key="3">
    <source>
        <dbReference type="ARBA" id="ARBA00017941"/>
    </source>
</evidence>
<keyword evidence="4 6" id="KW-0975">Bacterial flagellum</keyword>
<dbReference type="AlphaFoldDB" id="A0A1N6I4U5"/>
<feature type="domain" description="Flagellar basal-body/hook protein C-terminal" evidence="8">
    <location>
        <begin position="98"/>
        <end position="142"/>
    </location>
</feature>
<dbReference type="STRING" id="28230.SAMN05878443_2304"/>
<evidence type="ECO:0000259" key="7">
    <source>
        <dbReference type="Pfam" id="PF00460"/>
    </source>
</evidence>
<dbReference type="PROSITE" id="PS00588">
    <property type="entry name" value="FLAGELLA_BB_ROD"/>
    <property type="match status" value="1"/>
</dbReference>
<sequence length="145" mass="16049">MSIFDSMQINASGLSLERLKLDTISTNIANVNTTRTEDGEGPYLKKTVLFEESLKQVETSLIGQGTEKSFGVKPIEISENTENIVMEYDPTHPDANEEGYVQQSNVNMADEMVDMMTTLRTYDANVTAMNASKEMLSKALQITIG</sequence>
<dbReference type="NCBIfam" id="TIGR01395">
    <property type="entry name" value="FlgC"/>
    <property type="match status" value="1"/>
</dbReference>
<dbReference type="PANTHER" id="PTHR30435">
    <property type="entry name" value="FLAGELLAR PROTEIN"/>
    <property type="match status" value="1"/>
</dbReference>
<dbReference type="GO" id="GO:0071978">
    <property type="term" value="P:bacterial-type flagellum-dependent swarming motility"/>
    <property type="evidence" value="ECO:0007669"/>
    <property type="project" value="TreeGrafter"/>
</dbReference>
<evidence type="ECO:0000256" key="1">
    <source>
        <dbReference type="ARBA" id="ARBA00004117"/>
    </source>
</evidence>
<dbReference type="InterPro" id="IPR001444">
    <property type="entry name" value="Flag_bb_rod_N"/>
</dbReference>
<dbReference type="eggNOG" id="COG1558">
    <property type="taxonomic scope" value="Bacteria"/>
</dbReference>
<protein>
    <recommendedName>
        <fullName evidence="3 6">Flagellar basal-body rod protein FlgC</fullName>
    </recommendedName>
</protein>
<dbReference type="EMBL" id="FSRN01000001">
    <property type="protein sequence ID" value="SIO26979.1"/>
    <property type="molecule type" value="Genomic_DNA"/>
</dbReference>
<comment type="similarity">
    <text evidence="2">Belongs to the flagella basal body rod proteins family.</text>
</comment>
<evidence type="ECO:0000256" key="5">
    <source>
        <dbReference type="ARBA" id="ARBA00025933"/>
    </source>
</evidence>
<comment type="subcellular location">
    <subcellularLocation>
        <location evidence="1 6">Bacterial flagellum basal body</location>
    </subcellularLocation>
</comment>
<feature type="domain" description="Flagellar basal body rod protein N-terminal" evidence="7">
    <location>
        <begin position="7"/>
        <end position="35"/>
    </location>
</feature>
<organism evidence="9 10">
    <name type="scientific">Carnobacterium alterfunditum</name>
    <dbReference type="NCBI Taxonomy" id="28230"/>
    <lineage>
        <taxon>Bacteria</taxon>
        <taxon>Bacillati</taxon>
        <taxon>Bacillota</taxon>
        <taxon>Bacilli</taxon>
        <taxon>Lactobacillales</taxon>
        <taxon>Carnobacteriaceae</taxon>
        <taxon>Carnobacterium</taxon>
    </lineage>
</organism>
<reference evidence="10" key="1">
    <citation type="submission" date="2016-11" db="EMBL/GenBank/DDBJ databases">
        <authorList>
            <person name="Varghese N."/>
            <person name="Submissions S."/>
        </authorList>
    </citation>
    <scope>NUCLEOTIDE SEQUENCE [LARGE SCALE GENOMIC DNA]</scope>
    <source>
        <strain evidence="10">313</strain>
    </source>
</reference>
<dbReference type="Pfam" id="PF00460">
    <property type="entry name" value="Flg_bb_rod"/>
    <property type="match status" value="1"/>
</dbReference>
<dbReference type="PANTHER" id="PTHR30435:SF2">
    <property type="entry name" value="FLAGELLAR BASAL-BODY ROD PROTEIN FLGC"/>
    <property type="match status" value="1"/>
</dbReference>
<name>A0A1N6I4U5_9LACT</name>
<dbReference type="InterPro" id="IPR019776">
    <property type="entry name" value="Flagellar_basal_body_rod_CS"/>
</dbReference>
<dbReference type="Proteomes" id="UP000184758">
    <property type="component" value="Unassembled WGS sequence"/>
</dbReference>
<dbReference type="OrthoDB" id="9794148at2"/>
<evidence type="ECO:0000256" key="6">
    <source>
        <dbReference type="RuleBase" id="RU362062"/>
    </source>
</evidence>
<dbReference type="InterPro" id="IPR010930">
    <property type="entry name" value="Flg_bb/hook_C_dom"/>
</dbReference>
<evidence type="ECO:0000256" key="2">
    <source>
        <dbReference type="ARBA" id="ARBA00009677"/>
    </source>
</evidence>
<evidence type="ECO:0000259" key="8">
    <source>
        <dbReference type="Pfam" id="PF06429"/>
    </source>
</evidence>
<evidence type="ECO:0000313" key="10">
    <source>
        <dbReference type="Proteomes" id="UP000184758"/>
    </source>
</evidence>